<reference evidence="3" key="1">
    <citation type="journal article" date="2019" name="Sci. Rep.">
        <title>Draft genome of Tanacetum cinerariifolium, the natural source of mosquito coil.</title>
        <authorList>
            <person name="Yamashiro T."/>
            <person name="Shiraishi A."/>
            <person name="Satake H."/>
            <person name="Nakayama K."/>
        </authorList>
    </citation>
    <scope>NUCLEOTIDE SEQUENCE</scope>
</reference>
<dbReference type="EMBL" id="BKCJ010328646">
    <property type="protein sequence ID" value="GEZ82503.1"/>
    <property type="molecule type" value="Genomic_DNA"/>
</dbReference>
<feature type="region of interest" description="Disordered" evidence="2">
    <location>
        <begin position="79"/>
        <end position="98"/>
    </location>
</feature>
<protein>
    <submittedName>
        <fullName evidence="3">Uncharacterized protein</fullName>
    </submittedName>
</protein>
<proteinExistence type="predicted"/>
<accession>A0A699IP63</accession>
<feature type="coiled-coil region" evidence="1">
    <location>
        <begin position="229"/>
        <end position="270"/>
    </location>
</feature>
<dbReference type="AlphaFoldDB" id="A0A699IP63"/>
<feature type="compositionally biased region" description="Polar residues" evidence="2">
    <location>
        <begin position="79"/>
        <end position="92"/>
    </location>
</feature>
<evidence type="ECO:0000256" key="1">
    <source>
        <dbReference type="SAM" id="Coils"/>
    </source>
</evidence>
<sequence length="370" mass="41895">MPIITAEEKAQRRLEVKERSTLMMGILNEHQLKFNSIKDAKQCWKMLKRDLRNKADLDTISMDDLYNNLKVYGPKVKGMSSSNSNTQNMPFPSSTNSSTNRVVNTAQAINTVNGVSTVSTQVNVVNNMSNVVICAFLASQPNSPQLAHGDLEQIHPYDMEEMDLRWQMAMLTMRDKRFLKKIRRKLTNNGNETLGFDMSKSGQAEEGANYALMAYTSSTSDSKVLKAEIQMKEIAFTELRRKLKVAQKEKDSIQLTVEKLENTSKSLNKLIDCQFVDNCKKGLGYESYNAVPPPYTGNFMPLKPNLSFTGLDEFDVKPIVENKSSEEETKAVRKNNDALIIKEYVSDDEEDNVTQPKIVKKLVRPNIVKK</sequence>
<gene>
    <name evidence="3" type="ORF">Tci_554476</name>
</gene>
<keyword evidence="1" id="KW-0175">Coiled coil</keyword>
<evidence type="ECO:0000256" key="2">
    <source>
        <dbReference type="SAM" id="MobiDB-lite"/>
    </source>
</evidence>
<name>A0A699IP63_TANCI</name>
<comment type="caution">
    <text evidence="3">The sequence shown here is derived from an EMBL/GenBank/DDBJ whole genome shotgun (WGS) entry which is preliminary data.</text>
</comment>
<evidence type="ECO:0000313" key="3">
    <source>
        <dbReference type="EMBL" id="GEZ82503.1"/>
    </source>
</evidence>
<organism evidence="3">
    <name type="scientific">Tanacetum cinerariifolium</name>
    <name type="common">Dalmatian daisy</name>
    <name type="synonym">Chrysanthemum cinerariifolium</name>
    <dbReference type="NCBI Taxonomy" id="118510"/>
    <lineage>
        <taxon>Eukaryota</taxon>
        <taxon>Viridiplantae</taxon>
        <taxon>Streptophyta</taxon>
        <taxon>Embryophyta</taxon>
        <taxon>Tracheophyta</taxon>
        <taxon>Spermatophyta</taxon>
        <taxon>Magnoliopsida</taxon>
        <taxon>eudicotyledons</taxon>
        <taxon>Gunneridae</taxon>
        <taxon>Pentapetalae</taxon>
        <taxon>asterids</taxon>
        <taxon>campanulids</taxon>
        <taxon>Asterales</taxon>
        <taxon>Asteraceae</taxon>
        <taxon>Asteroideae</taxon>
        <taxon>Anthemideae</taxon>
        <taxon>Anthemidinae</taxon>
        <taxon>Tanacetum</taxon>
    </lineage>
</organism>